<dbReference type="InterPro" id="IPR050313">
    <property type="entry name" value="Carb_Metab_HTH_regulators"/>
</dbReference>
<dbReference type="InterPro" id="IPR037171">
    <property type="entry name" value="NagB/RpiA_transferase-like"/>
</dbReference>
<keyword evidence="6" id="KW-1185">Reference proteome</keyword>
<dbReference type="PRINTS" id="PR00037">
    <property type="entry name" value="HTHLACR"/>
</dbReference>
<sequence length="252" mass="28184">MIPAERQKLLLNLINQKDVVSITQLAESLNVSHMTIRRDIQKLEEMGKVVSISGGVKMQEHLSFEPTYQDKSLLFHTQKEQIGKFAAQQIPTNTTIYLDAGTTTLEIAYRLIERDDLLVVTNDFSIAHFLMTNGQCELIHIGGTVNKLNHSSVGELAGQFLRQLSIDIAFVSTSSWTLKGLTTPDENKLPVKKALLDAANQRILVSDSSKYGKVATFHICPLTRFDRIICDKNLVEPVQHAIKELTVELITV</sequence>
<dbReference type="RefSeq" id="WP_077494408.1">
    <property type="nucleotide sequence ID" value="NZ_MLHG01000052.1"/>
</dbReference>
<dbReference type="SUPFAM" id="SSF100950">
    <property type="entry name" value="NagB/RpiA/CoA transferase-like"/>
    <property type="match status" value="1"/>
</dbReference>
<dbReference type="InterPro" id="IPR001034">
    <property type="entry name" value="DeoR_HTH"/>
</dbReference>
<gene>
    <name evidence="5" type="ORF">BKK47_08250</name>
</gene>
<dbReference type="InterPro" id="IPR036388">
    <property type="entry name" value="WH-like_DNA-bd_sf"/>
</dbReference>
<evidence type="ECO:0000256" key="3">
    <source>
        <dbReference type="ARBA" id="ARBA00023163"/>
    </source>
</evidence>
<evidence type="ECO:0000256" key="1">
    <source>
        <dbReference type="ARBA" id="ARBA00023015"/>
    </source>
</evidence>
<dbReference type="Pfam" id="PF00455">
    <property type="entry name" value="DeoRC"/>
    <property type="match status" value="1"/>
</dbReference>
<dbReference type="InterPro" id="IPR018356">
    <property type="entry name" value="Tscrpt_reg_HTH_DeoR_CS"/>
</dbReference>
<dbReference type="SMART" id="SM00420">
    <property type="entry name" value="HTH_DEOR"/>
    <property type="match status" value="1"/>
</dbReference>
<feature type="domain" description="HTH deoR-type" evidence="4">
    <location>
        <begin position="3"/>
        <end position="58"/>
    </location>
</feature>
<proteinExistence type="predicted"/>
<dbReference type="InterPro" id="IPR036390">
    <property type="entry name" value="WH_DNA-bd_sf"/>
</dbReference>
<evidence type="ECO:0000313" key="5">
    <source>
        <dbReference type="EMBL" id="OOF38806.1"/>
    </source>
</evidence>
<dbReference type="Proteomes" id="UP000189426">
    <property type="component" value="Unassembled WGS sequence"/>
</dbReference>
<dbReference type="AlphaFoldDB" id="A0A1V3IDW9"/>
<dbReference type="EMBL" id="MLHG01000052">
    <property type="protein sequence ID" value="OOF38806.1"/>
    <property type="molecule type" value="Genomic_DNA"/>
</dbReference>
<dbReference type="PANTHER" id="PTHR30363">
    <property type="entry name" value="HTH-TYPE TRANSCRIPTIONAL REGULATOR SRLR-RELATED"/>
    <property type="match status" value="1"/>
</dbReference>
<dbReference type="STRING" id="1908257.BKK47_08250"/>
<dbReference type="PROSITE" id="PS00894">
    <property type="entry name" value="HTH_DEOR_1"/>
    <property type="match status" value="1"/>
</dbReference>
<dbReference type="InterPro" id="IPR014036">
    <property type="entry name" value="DeoR-like_C"/>
</dbReference>
<dbReference type="SUPFAM" id="SSF46785">
    <property type="entry name" value="Winged helix' DNA-binding domain"/>
    <property type="match status" value="1"/>
</dbReference>
<evidence type="ECO:0000256" key="2">
    <source>
        <dbReference type="ARBA" id="ARBA00023125"/>
    </source>
</evidence>
<evidence type="ECO:0000259" key="4">
    <source>
        <dbReference type="PROSITE" id="PS51000"/>
    </source>
</evidence>
<dbReference type="Gene3D" id="1.10.10.10">
    <property type="entry name" value="Winged helix-like DNA-binding domain superfamily/Winged helix DNA-binding domain"/>
    <property type="match status" value="1"/>
</dbReference>
<keyword evidence="1" id="KW-0805">Transcription regulation</keyword>
<keyword evidence="3" id="KW-0804">Transcription</keyword>
<accession>A0A1V3IDW9</accession>
<protein>
    <submittedName>
        <fullName evidence="5">DeoR family transcriptional regulator</fullName>
    </submittedName>
</protein>
<reference evidence="5 6" key="1">
    <citation type="submission" date="2016-10" db="EMBL/GenBank/DDBJ databases">
        <title>Rodentibacter gen. nov. and new species.</title>
        <authorList>
            <person name="Christensen H."/>
        </authorList>
    </citation>
    <scope>NUCLEOTIDE SEQUENCE [LARGE SCALE GENOMIC DNA]</scope>
    <source>
        <strain evidence="5 6">Ppn418</strain>
    </source>
</reference>
<name>A0A1V3IDW9_9PAST</name>
<keyword evidence="2" id="KW-0238">DNA-binding</keyword>
<comment type="caution">
    <text evidence="5">The sequence shown here is derived from an EMBL/GenBank/DDBJ whole genome shotgun (WGS) entry which is preliminary data.</text>
</comment>
<dbReference type="GO" id="GO:0003677">
    <property type="term" value="F:DNA binding"/>
    <property type="evidence" value="ECO:0007669"/>
    <property type="project" value="UniProtKB-KW"/>
</dbReference>
<dbReference type="PANTHER" id="PTHR30363:SF58">
    <property type="entry name" value="REGULATORY PROTEIN, DEOR FAMILY"/>
    <property type="match status" value="1"/>
</dbReference>
<dbReference type="Gene3D" id="3.40.50.1360">
    <property type="match status" value="1"/>
</dbReference>
<evidence type="ECO:0000313" key="6">
    <source>
        <dbReference type="Proteomes" id="UP000189426"/>
    </source>
</evidence>
<dbReference type="PROSITE" id="PS51000">
    <property type="entry name" value="HTH_DEOR_2"/>
    <property type="match status" value="1"/>
</dbReference>
<dbReference type="SMART" id="SM01134">
    <property type="entry name" value="DeoRC"/>
    <property type="match status" value="1"/>
</dbReference>
<dbReference type="GO" id="GO:0003700">
    <property type="term" value="F:DNA-binding transcription factor activity"/>
    <property type="evidence" value="ECO:0007669"/>
    <property type="project" value="InterPro"/>
</dbReference>
<dbReference type="Pfam" id="PF08220">
    <property type="entry name" value="HTH_DeoR"/>
    <property type="match status" value="1"/>
</dbReference>
<organism evidence="5 6">
    <name type="scientific">Rodentibacter mrazii</name>
    <dbReference type="NCBI Taxonomy" id="1908257"/>
    <lineage>
        <taxon>Bacteria</taxon>
        <taxon>Pseudomonadati</taxon>
        <taxon>Pseudomonadota</taxon>
        <taxon>Gammaproteobacteria</taxon>
        <taxon>Pasteurellales</taxon>
        <taxon>Pasteurellaceae</taxon>
        <taxon>Rodentibacter</taxon>
    </lineage>
</organism>